<name>U9ULU6_RHIID</name>
<accession>U9ULU6</accession>
<dbReference type="EMBL" id="KI276474">
    <property type="protein sequence ID" value="ESA21399.1"/>
    <property type="molecule type" value="Genomic_DNA"/>
</dbReference>
<protein>
    <submittedName>
        <fullName evidence="1">Uncharacterized protein</fullName>
    </submittedName>
</protein>
<dbReference type="HOGENOM" id="CLU_1008816_0_0_1"/>
<organism evidence="1">
    <name type="scientific">Rhizophagus irregularis (strain DAOM 181602 / DAOM 197198 / MUCL 43194)</name>
    <name type="common">Arbuscular mycorrhizal fungus</name>
    <name type="synonym">Glomus intraradices</name>
    <dbReference type="NCBI Taxonomy" id="747089"/>
    <lineage>
        <taxon>Eukaryota</taxon>
        <taxon>Fungi</taxon>
        <taxon>Fungi incertae sedis</taxon>
        <taxon>Mucoromycota</taxon>
        <taxon>Glomeromycotina</taxon>
        <taxon>Glomeromycetes</taxon>
        <taxon>Glomerales</taxon>
        <taxon>Glomeraceae</taxon>
        <taxon>Rhizophagus</taxon>
    </lineage>
</organism>
<gene>
    <name evidence="1" type="ORF">GLOINDRAFT_91917</name>
</gene>
<proteinExistence type="predicted"/>
<dbReference type="AlphaFoldDB" id="U9ULU6"/>
<evidence type="ECO:0000313" key="1">
    <source>
        <dbReference type="EMBL" id="ESA21399.1"/>
    </source>
</evidence>
<dbReference type="VEuPathDB" id="FungiDB:RhiirFUN_011307"/>
<reference evidence="1" key="1">
    <citation type="submission" date="2013-07" db="EMBL/GenBank/DDBJ databases">
        <title>The genome of an arbuscular mycorrhizal fungus provides insights into the evolution of the oldest plant symbiosis.</title>
        <authorList>
            <consortium name="DOE Joint Genome Institute"/>
            <person name="Tisserant E."/>
            <person name="Malbreil M."/>
            <person name="Kuo A."/>
            <person name="Kohler A."/>
            <person name="Symeonidi A."/>
            <person name="Balestrini R."/>
            <person name="Charron P."/>
            <person name="Duensing N."/>
            <person name="Frei-dit-Frey N."/>
            <person name="Gianinazzi-Pearson V."/>
            <person name="Gilbert B."/>
            <person name="Handa Y."/>
            <person name="Hijri M."/>
            <person name="Kaul R."/>
            <person name="Kawaguchi M."/>
            <person name="Krajinski F."/>
            <person name="Lammers P."/>
            <person name="Lapierre D."/>
            <person name="Masclaux F.G."/>
            <person name="Murat C."/>
            <person name="Morin E."/>
            <person name="Ndikumana S."/>
            <person name="Pagni M."/>
            <person name="Petitpierre D."/>
            <person name="Requena N."/>
            <person name="Rosikiewicz P."/>
            <person name="Riley R."/>
            <person name="Saito K."/>
            <person name="San Clemente H."/>
            <person name="Shapiro H."/>
            <person name="van Tuinen D."/>
            <person name="Becard G."/>
            <person name="Bonfante P."/>
            <person name="Paszkowski U."/>
            <person name="Shachar-Hill Y."/>
            <person name="Young J.P."/>
            <person name="Sanders I.R."/>
            <person name="Henrissat B."/>
            <person name="Rensing S.A."/>
            <person name="Grigoriev I.V."/>
            <person name="Corradi N."/>
            <person name="Roux C."/>
            <person name="Martin F."/>
        </authorList>
    </citation>
    <scope>NUCLEOTIDE SEQUENCE</scope>
    <source>
        <strain evidence="1">DAOM 197198</strain>
    </source>
</reference>
<sequence>MYQRIFCDRITKQLRSRSKYGWDRFGSKISESKELLIQNNIIIESPTLKSPKYDYPSYCKYLDAGYINQLIIIHLGEEKDNEGLAKLIQLQNNLYDIGFECEDQDNLEEKIDPFICTIIDLNLEELFPIDALESLSNSSHHKLSKFCVDNMIDDKKNINSIIFYIYKSGGIKYVGYDGITNNHLLILESVGGCILDDDDIINDFSTVPKFRVPYSLNSHGFRSLIKGWVTRNNTILVYVIVDVELSTRRIDTKIDTVYYQFLLKLSLVLGNNWGHF</sequence>